<accession>A0A841FUW2</accession>
<dbReference type="EMBL" id="JACHGT010000017">
    <property type="protein sequence ID" value="MBB6038553.1"/>
    <property type="molecule type" value="Genomic_DNA"/>
</dbReference>
<keyword evidence="2" id="KW-1185">Reference proteome</keyword>
<protein>
    <submittedName>
        <fullName evidence="1">Uncharacterized protein</fullName>
    </submittedName>
</protein>
<evidence type="ECO:0000313" key="1">
    <source>
        <dbReference type="EMBL" id="MBB6038553.1"/>
    </source>
</evidence>
<evidence type="ECO:0000313" key="2">
    <source>
        <dbReference type="Proteomes" id="UP000548476"/>
    </source>
</evidence>
<organism evidence="1 2">
    <name type="scientific">Phytomonospora endophytica</name>
    <dbReference type="NCBI Taxonomy" id="714109"/>
    <lineage>
        <taxon>Bacteria</taxon>
        <taxon>Bacillati</taxon>
        <taxon>Actinomycetota</taxon>
        <taxon>Actinomycetes</taxon>
        <taxon>Micromonosporales</taxon>
        <taxon>Micromonosporaceae</taxon>
        <taxon>Phytomonospora</taxon>
    </lineage>
</organism>
<proteinExistence type="predicted"/>
<dbReference type="Proteomes" id="UP000548476">
    <property type="component" value="Unassembled WGS sequence"/>
</dbReference>
<dbReference type="AlphaFoldDB" id="A0A841FUW2"/>
<dbReference type="RefSeq" id="WP_184791346.1">
    <property type="nucleotide sequence ID" value="NZ_BONT01000069.1"/>
</dbReference>
<sequence length="148" mass="16028">MDKSGISNNESSPSFSITSIIGGGFEDKRWTSAINALQRALVHAAGDGPPDPFGLAVTFIVPGEVYAPRFAGMRTGRFLEEPQTLVVQVALPESPGDNAQIELLDFLDEAIERAEGWGARKKRLDSQMVEARSVAATLRRLLSDPTEE</sequence>
<reference evidence="1 2" key="1">
    <citation type="submission" date="2020-08" db="EMBL/GenBank/DDBJ databases">
        <title>Genomic Encyclopedia of Type Strains, Phase IV (KMG-IV): sequencing the most valuable type-strain genomes for metagenomic binning, comparative biology and taxonomic classification.</title>
        <authorList>
            <person name="Goeker M."/>
        </authorList>
    </citation>
    <scope>NUCLEOTIDE SEQUENCE [LARGE SCALE GENOMIC DNA]</scope>
    <source>
        <strain evidence="1 2">YIM 65646</strain>
    </source>
</reference>
<name>A0A841FUW2_9ACTN</name>
<gene>
    <name evidence="1" type="ORF">HNR73_006439</name>
</gene>
<comment type="caution">
    <text evidence="1">The sequence shown here is derived from an EMBL/GenBank/DDBJ whole genome shotgun (WGS) entry which is preliminary data.</text>
</comment>